<organism evidence="1 2">
    <name type="scientific">Coprinellus micaceus</name>
    <name type="common">Glistening ink-cap mushroom</name>
    <name type="synonym">Coprinus micaceus</name>
    <dbReference type="NCBI Taxonomy" id="71717"/>
    <lineage>
        <taxon>Eukaryota</taxon>
        <taxon>Fungi</taxon>
        <taxon>Dikarya</taxon>
        <taxon>Basidiomycota</taxon>
        <taxon>Agaricomycotina</taxon>
        <taxon>Agaricomycetes</taxon>
        <taxon>Agaricomycetidae</taxon>
        <taxon>Agaricales</taxon>
        <taxon>Agaricineae</taxon>
        <taxon>Psathyrellaceae</taxon>
        <taxon>Coprinellus</taxon>
    </lineage>
</organism>
<evidence type="ECO:0000313" key="1">
    <source>
        <dbReference type="EMBL" id="TEB39435.1"/>
    </source>
</evidence>
<dbReference type="EMBL" id="QPFP01000001">
    <property type="protein sequence ID" value="TEB39435.1"/>
    <property type="molecule type" value="Genomic_DNA"/>
</dbReference>
<dbReference type="SUPFAM" id="SSF52047">
    <property type="entry name" value="RNI-like"/>
    <property type="match status" value="1"/>
</dbReference>
<proteinExistence type="predicted"/>
<keyword evidence="2" id="KW-1185">Reference proteome</keyword>
<dbReference type="STRING" id="71717.A0A4Y7TZ48"/>
<evidence type="ECO:0000313" key="2">
    <source>
        <dbReference type="Proteomes" id="UP000298030"/>
    </source>
</evidence>
<gene>
    <name evidence="1" type="ORF">FA13DRAFT_1807919</name>
</gene>
<sequence>MDSFHEEAARNVAHVSRRSDKPSGAVPLGLQCQRNSLVSIHRSLPEDILREVFVQCLPITHNSTFSPRDAPVLLTHVCRRWRNVALSTPSLWCSLHVPLRLSQDFHSAMGVWLGHAGALPLSLSFGSPADRFSSNLPDLSPYFKTLQTMPNPLHTVTLELRGEEDNIKAFLEEHRKSGFSPTQTVKKLGVRVDALNPYSIQHSVLSLLKLQENRALRGLELSAAFHILALPEGFELPTPWANLQTLDLQSHNFYDGFPMAIRLGVLLSILSRCPNLVQLKAFAAGVLHARSTMDLPDVVLHPRLRHASLFIMNLASIDNVEFLGKCDWPILTSLHLGYKGQIGSDPERGYILNKIIEKWGNRLTLLRFTYPSINREHLRYFLSQLPHLVQLHIEDGTVQKLQVGIVSDDSDSDDEDEDPPEDDVIASLTPDEELSEHFCPLLQYFRWDGRTRFSDKAVINLLSTRALSPASPVRMKQVVINFHRGAQEDVEAACSELIAGGLRLHLKYRVPRKSDPKFSGPYRGLTVEQDPLALGWM</sequence>
<protein>
    <submittedName>
        <fullName evidence="1">Uncharacterized protein</fullName>
    </submittedName>
</protein>
<dbReference type="AlphaFoldDB" id="A0A4Y7TZ48"/>
<name>A0A4Y7TZ48_COPMI</name>
<accession>A0A4Y7TZ48</accession>
<dbReference type="Gene3D" id="3.80.10.10">
    <property type="entry name" value="Ribonuclease Inhibitor"/>
    <property type="match status" value="1"/>
</dbReference>
<dbReference type="Gene3D" id="1.20.1280.50">
    <property type="match status" value="1"/>
</dbReference>
<reference evidence="1 2" key="1">
    <citation type="journal article" date="2019" name="Nat. Ecol. Evol.">
        <title>Megaphylogeny resolves global patterns of mushroom evolution.</title>
        <authorList>
            <person name="Varga T."/>
            <person name="Krizsan K."/>
            <person name="Foldi C."/>
            <person name="Dima B."/>
            <person name="Sanchez-Garcia M."/>
            <person name="Sanchez-Ramirez S."/>
            <person name="Szollosi G.J."/>
            <person name="Szarkandi J.G."/>
            <person name="Papp V."/>
            <person name="Albert L."/>
            <person name="Andreopoulos W."/>
            <person name="Angelini C."/>
            <person name="Antonin V."/>
            <person name="Barry K.W."/>
            <person name="Bougher N.L."/>
            <person name="Buchanan P."/>
            <person name="Buyck B."/>
            <person name="Bense V."/>
            <person name="Catcheside P."/>
            <person name="Chovatia M."/>
            <person name="Cooper J."/>
            <person name="Damon W."/>
            <person name="Desjardin D."/>
            <person name="Finy P."/>
            <person name="Geml J."/>
            <person name="Haridas S."/>
            <person name="Hughes K."/>
            <person name="Justo A."/>
            <person name="Karasinski D."/>
            <person name="Kautmanova I."/>
            <person name="Kiss B."/>
            <person name="Kocsube S."/>
            <person name="Kotiranta H."/>
            <person name="LaButti K.M."/>
            <person name="Lechner B.E."/>
            <person name="Liimatainen K."/>
            <person name="Lipzen A."/>
            <person name="Lukacs Z."/>
            <person name="Mihaltcheva S."/>
            <person name="Morgado L.N."/>
            <person name="Niskanen T."/>
            <person name="Noordeloos M.E."/>
            <person name="Ohm R.A."/>
            <person name="Ortiz-Santana B."/>
            <person name="Ovrebo C."/>
            <person name="Racz N."/>
            <person name="Riley R."/>
            <person name="Savchenko A."/>
            <person name="Shiryaev A."/>
            <person name="Soop K."/>
            <person name="Spirin V."/>
            <person name="Szebenyi C."/>
            <person name="Tomsovsky M."/>
            <person name="Tulloss R.E."/>
            <person name="Uehling J."/>
            <person name="Grigoriev I.V."/>
            <person name="Vagvolgyi C."/>
            <person name="Papp T."/>
            <person name="Martin F.M."/>
            <person name="Miettinen O."/>
            <person name="Hibbett D.S."/>
            <person name="Nagy L.G."/>
        </authorList>
    </citation>
    <scope>NUCLEOTIDE SEQUENCE [LARGE SCALE GENOMIC DNA]</scope>
    <source>
        <strain evidence="1 2">FP101781</strain>
    </source>
</reference>
<dbReference type="InterPro" id="IPR032675">
    <property type="entry name" value="LRR_dom_sf"/>
</dbReference>
<comment type="caution">
    <text evidence="1">The sequence shown here is derived from an EMBL/GenBank/DDBJ whole genome shotgun (WGS) entry which is preliminary data.</text>
</comment>
<dbReference type="OrthoDB" id="3365698at2759"/>
<dbReference type="Proteomes" id="UP000298030">
    <property type="component" value="Unassembled WGS sequence"/>
</dbReference>